<sequence>MARAPGAHTAAAAAVVEEEDNGFFILQPSDDDDEDVPPGVFEALHAAFPSLMWVAASRMGEATQRYRADLVDLVAMASDWGVDFEAARQQVHELVEARAPLRRLACSVERIENARGHMLVAVAWLQDEEPTVLRLGGSQQHCVRVERARHGLLSDRTMSRALRLLPYDVYNASPPRRKLGRFALDLTTGCGDMILHGMKSYVVGRFEGGAFKMFRKEADATELLRAAAERIVARMAKTPDEPVYGSDDLLA</sequence>
<dbReference type="Proteomes" id="UP000664859">
    <property type="component" value="Unassembled WGS sequence"/>
</dbReference>
<comment type="caution">
    <text evidence="1">The sequence shown here is derived from an EMBL/GenBank/DDBJ whole genome shotgun (WGS) entry which is preliminary data.</text>
</comment>
<evidence type="ECO:0000313" key="2">
    <source>
        <dbReference type="Proteomes" id="UP000664859"/>
    </source>
</evidence>
<name>A0A836CD29_9STRA</name>
<dbReference type="EMBL" id="JAFCMP010000279">
    <property type="protein sequence ID" value="KAG5181975.1"/>
    <property type="molecule type" value="Genomic_DNA"/>
</dbReference>
<reference evidence="1" key="1">
    <citation type="submission" date="2021-02" db="EMBL/GenBank/DDBJ databases">
        <title>First Annotated Genome of the Yellow-green Alga Tribonema minus.</title>
        <authorList>
            <person name="Mahan K.M."/>
        </authorList>
    </citation>
    <scope>NUCLEOTIDE SEQUENCE</scope>
    <source>
        <strain evidence="1">UTEX B ZZ1240</strain>
    </source>
</reference>
<dbReference type="AlphaFoldDB" id="A0A836CD29"/>
<gene>
    <name evidence="1" type="ORF">JKP88DRAFT_278459</name>
</gene>
<keyword evidence="2" id="KW-1185">Reference proteome</keyword>
<proteinExistence type="predicted"/>
<protein>
    <submittedName>
        <fullName evidence="1">Uncharacterized protein</fullName>
    </submittedName>
</protein>
<evidence type="ECO:0000313" key="1">
    <source>
        <dbReference type="EMBL" id="KAG5181975.1"/>
    </source>
</evidence>
<dbReference type="OrthoDB" id="4237at2759"/>
<accession>A0A836CD29</accession>
<organism evidence="1 2">
    <name type="scientific">Tribonema minus</name>
    <dbReference type="NCBI Taxonomy" id="303371"/>
    <lineage>
        <taxon>Eukaryota</taxon>
        <taxon>Sar</taxon>
        <taxon>Stramenopiles</taxon>
        <taxon>Ochrophyta</taxon>
        <taxon>PX clade</taxon>
        <taxon>Xanthophyceae</taxon>
        <taxon>Tribonematales</taxon>
        <taxon>Tribonemataceae</taxon>
        <taxon>Tribonema</taxon>
    </lineage>
</organism>